<dbReference type="PROSITE" id="PS50158">
    <property type="entry name" value="ZF_CCHC"/>
    <property type="match status" value="1"/>
</dbReference>
<dbReference type="GO" id="GO:0003676">
    <property type="term" value="F:nucleic acid binding"/>
    <property type="evidence" value="ECO:0007669"/>
    <property type="project" value="InterPro"/>
</dbReference>
<protein>
    <recommendedName>
        <fullName evidence="5">CCHC-type domain-containing protein</fullName>
    </recommendedName>
</protein>
<feature type="compositionally biased region" description="Basic and acidic residues" evidence="1">
    <location>
        <begin position="193"/>
        <end position="202"/>
    </location>
</feature>
<dbReference type="InterPro" id="IPR024161">
    <property type="entry name" value="Znf_nanos-typ"/>
</dbReference>
<proteinExistence type="predicted"/>
<evidence type="ECO:0000259" key="2">
    <source>
        <dbReference type="PROSITE" id="PS50158"/>
    </source>
</evidence>
<evidence type="ECO:0000256" key="1">
    <source>
        <dbReference type="SAM" id="MobiDB-lite"/>
    </source>
</evidence>
<dbReference type="Gene3D" id="4.10.60.30">
    <property type="entry name" value="Nanos, RNA-binding domain"/>
    <property type="match status" value="1"/>
</dbReference>
<dbReference type="GO" id="GO:0008270">
    <property type="term" value="F:zinc ion binding"/>
    <property type="evidence" value="ECO:0007669"/>
    <property type="project" value="InterPro"/>
</dbReference>
<feature type="region of interest" description="Disordered" evidence="1">
    <location>
        <begin position="139"/>
        <end position="267"/>
    </location>
</feature>
<reference evidence="4" key="1">
    <citation type="journal article" date="2020" name="Nature">
        <title>Giant virus diversity and host interactions through global metagenomics.</title>
        <authorList>
            <person name="Schulz F."/>
            <person name="Roux S."/>
            <person name="Paez-Espino D."/>
            <person name="Jungbluth S."/>
            <person name="Walsh D.A."/>
            <person name="Denef V.J."/>
            <person name="McMahon K.D."/>
            <person name="Konstantinidis K.T."/>
            <person name="Eloe-Fadrosh E.A."/>
            <person name="Kyrpides N.C."/>
            <person name="Woyke T."/>
        </authorList>
    </citation>
    <scope>NUCLEOTIDE SEQUENCE</scope>
    <source>
        <strain evidence="4">GVMAG-M-3300009161-34</strain>
    </source>
</reference>
<sequence length="346" mass="37090">MSLECKIEYSELPIHKLEHQMSSSSSSSSSRASTSYTYGIPGSQVTINRDKSGNHSLILSRGSSKTSSSVPVGTRKFSNGWIGPADMPFCKVCYDAGMPVADYTDHFVKDQPGPNGKVVCPTLLAQKCLNCGVPGHTTNYCPEKLRGERESSERYREEREQTKKSVAAGKSWETVGQKGTSSSSSSSSMKPRPRIEDMDANTKPKSAARVIATPPPPRKTYGGSFGLLSVDDDSSSDDEMRNTPAGAPKPVHTKCPILTGPPPAVEPTKPLTWAQRAAAAAQKQAPRPVTVAAPLTDTRFQLHALCERVEMDKRAIAAPKRAAAAAVAVASESSRKRKQESAMVPA</sequence>
<feature type="compositionally biased region" description="Basic and acidic residues" evidence="1">
    <location>
        <begin position="143"/>
        <end position="163"/>
    </location>
</feature>
<accession>A0A6C0EW33</accession>
<evidence type="ECO:0008006" key="5">
    <source>
        <dbReference type="Google" id="ProtNLM"/>
    </source>
</evidence>
<dbReference type="PROSITE" id="PS51522">
    <property type="entry name" value="ZF_NANOS"/>
    <property type="match status" value="1"/>
</dbReference>
<evidence type="ECO:0000313" key="4">
    <source>
        <dbReference type="EMBL" id="QHT32972.1"/>
    </source>
</evidence>
<dbReference type="InterPro" id="IPR001878">
    <property type="entry name" value="Znf_CCHC"/>
</dbReference>
<dbReference type="AlphaFoldDB" id="A0A6C0EW33"/>
<feature type="domain" description="CCHC-type" evidence="2">
    <location>
        <begin position="127"/>
        <end position="143"/>
    </location>
</feature>
<evidence type="ECO:0000259" key="3">
    <source>
        <dbReference type="PROSITE" id="PS51522"/>
    </source>
</evidence>
<dbReference type="InterPro" id="IPR038129">
    <property type="entry name" value="Nanos_sf"/>
</dbReference>
<name>A0A6C0EW33_9ZZZZ</name>
<dbReference type="Pfam" id="PF05741">
    <property type="entry name" value="zf-nanos"/>
    <property type="match status" value="1"/>
</dbReference>
<organism evidence="4">
    <name type="scientific">viral metagenome</name>
    <dbReference type="NCBI Taxonomy" id="1070528"/>
    <lineage>
        <taxon>unclassified sequences</taxon>
        <taxon>metagenomes</taxon>
        <taxon>organismal metagenomes</taxon>
    </lineage>
</organism>
<feature type="domain" description="Nanos-type" evidence="3">
    <location>
        <begin position="89"/>
        <end position="143"/>
    </location>
</feature>
<dbReference type="EMBL" id="MN738956">
    <property type="protein sequence ID" value="QHT32972.1"/>
    <property type="molecule type" value="Genomic_DNA"/>
</dbReference>